<dbReference type="EMBL" id="JARKIK010000064">
    <property type="protein sequence ID" value="KAK8730385.1"/>
    <property type="molecule type" value="Genomic_DNA"/>
</dbReference>
<evidence type="ECO:0000313" key="2">
    <source>
        <dbReference type="EMBL" id="KAK8730385.1"/>
    </source>
</evidence>
<protein>
    <submittedName>
        <fullName evidence="2">Uncharacterized protein</fullName>
    </submittedName>
</protein>
<organism evidence="2 3">
    <name type="scientific">Cherax quadricarinatus</name>
    <name type="common">Australian red claw crayfish</name>
    <dbReference type="NCBI Taxonomy" id="27406"/>
    <lineage>
        <taxon>Eukaryota</taxon>
        <taxon>Metazoa</taxon>
        <taxon>Ecdysozoa</taxon>
        <taxon>Arthropoda</taxon>
        <taxon>Crustacea</taxon>
        <taxon>Multicrustacea</taxon>
        <taxon>Malacostraca</taxon>
        <taxon>Eumalacostraca</taxon>
        <taxon>Eucarida</taxon>
        <taxon>Decapoda</taxon>
        <taxon>Pleocyemata</taxon>
        <taxon>Astacidea</taxon>
        <taxon>Parastacoidea</taxon>
        <taxon>Parastacidae</taxon>
        <taxon>Cherax</taxon>
    </lineage>
</organism>
<proteinExistence type="predicted"/>
<dbReference type="Proteomes" id="UP001445076">
    <property type="component" value="Unassembled WGS sequence"/>
</dbReference>
<evidence type="ECO:0000256" key="1">
    <source>
        <dbReference type="SAM" id="MobiDB-lite"/>
    </source>
</evidence>
<dbReference type="AlphaFoldDB" id="A0AAW0WHD5"/>
<name>A0AAW0WHD5_CHEQU</name>
<reference evidence="2 3" key="1">
    <citation type="journal article" date="2024" name="BMC Genomics">
        <title>Genome assembly of redclaw crayfish (Cherax quadricarinatus) provides insights into its immune adaptation and hypoxia tolerance.</title>
        <authorList>
            <person name="Liu Z."/>
            <person name="Zheng J."/>
            <person name="Li H."/>
            <person name="Fang K."/>
            <person name="Wang S."/>
            <person name="He J."/>
            <person name="Zhou D."/>
            <person name="Weng S."/>
            <person name="Chi M."/>
            <person name="Gu Z."/>
            <person name="He J."/>
            <person name="Li F."/>
            <person name="Wang M."/>
        </authorList>
    </citation>
    <scope>NUCLEOTIDE SEQUENCE [LARGE SCALE GENOMIC DNA]</scope>
    <source>
        <strain evidence="2">ZL_2023a</strain>
    </source>
</reference>
<sequence>MARFDSFEQLIVRRETGYVCDEEAMINFSKVVSFDDAVFKHITKCETSMLLLSSHNSVQQFTFDVVVGDGKESGRGRGRPSGGLSDTRPTSNVTMAQAWLRCEDKGFHGMQALSLINASCMPNNGCRERYSVAQYVNSLIHSIEAYFMFQKPSCLFCVNAVDLWQTFEELELDTCYIVMVWKFKNDPNKDASLRISLNKLNTSPTSMRNEPLQQKSIFQTTPTASQLKDAPKRKSVPLKPQISESTVVSKRGRRSVCVAAAQDTDTNIDEDGEITFKTKSTAAVIPQVKYLPEMSPKKLKAAAVVEPQPEDNAEDITFSFERSQSKTSSRKSSARKSLMPEWPDLEKDDVLCFFDNLNPKQTEQTCIALTCKFASMKYDRELPSKLLYQWVQKKGRTIQKTVNSYDLPEKEQKETMVQFFKSLNPDLSEATRVAFTCKFMQTQFGVAVQSKQFYSVLGDTGKKSSKRR</sequence>
<keyword evidence="3" id="KW-1185">Reference proteome</keyword>
<accession>A0AAW0WHD5</accession>
<gene>
    <name evidence="2" type="ORF">OTU49_007984</name>
</gene>
<evidence type="ECO:0000313" key="3">
    <source>
        <dbReference type="Proteomes" id="UP001445076"/>
    </source>
</evidence>
<comment type="caution">
    <text evidence="2">The sequence shown here is derived from an EMBL/GenBank/DDBJ whole genome shotgun (WGS) entry which is preliminary data.</text>
</comment>
<feature type="region of interest" description="Disordered" evidence="1">
    <location>
        <begin position="315"/>
        <end position="339"/>
    </location>
</feature>